<evidence type="ECO:0000313" key="2">
    <source>
        <dbReference type="EMBL" id="TDL27208.1"/>
    </source>
</evidence>
<dbReference type="GO" id="GO:0000138">
    <property type="term" value="C:Golgi trans cisterna"/>
    <property type="evidence" value="ECO:0007669"/>
    <property type="project" value="TreeGrafter"/>
</dbReference>
<organism evidence="2 3">
    <name type="scientific">Rickenella mellea</name>
    <dbReference type="NCBI Taxonomy" id="50990"/>
    <lineage>
        <taxon>Eukaryota</taxon>
        <taxon>Fungi</taxon>
        <taxon>Dikarya</taxon>
        <taxon>Basidiomycota</taxon>
        <taxon>Agaricomycotina</taxon>
        <taxon>Agaricomycetes</taxon>
        <taxon>Hymenochaetales</taxon>
        <taxon>Rickenellaceae</taxon>
        <taxon>Rickenella</taxon>
    </lineage>
</organism>
<name>A0A4Y7QIY4_9AGAM</name>
<dbReference type="InterPro" id="IPR026705">
    <property type="entry name" value="Hid-1/Ecm30"/>
</dbReference>
<feature type="region of interest" description="Disordered" evidence="1">
    <location>
        <begin position="655"/>
        <end position="772"/>
    </location>
</feature>
<dbReference type="STRING" id="50990.A0A4Y7QIY4"/>
<reference evidence="2 3" key="1">
    <citation type="submission" date="2018-06" db="EMBL/GenBank/DDBJ databases">
        <title>A transcriptomic atlas of mushroom development highlights an independent origin of complex multicellularity.</title>
        <authorList>
            <consortium name="DOE Joint Genome Institute"/>
            <person name="Krizsan K."/>
            <person name="Almasi E."/>
            <person name="Merenyi Z."/>
            <person name="Sahu N."/>
            <person name="Viragh M."/>
            <person name="Koszo T."/>
            <person name="Mondo S."/>
            <person name="Kiss B."/>
            <person name="Balint B."/>
            <person name="Kues U."/>
            <person name="Barry K."/>
            <person name="Hegedus J.C."/>
            <person name="Henrissat B."/>
            <person name="Johnson J."/>
            <person name="Lipzen A."/>
            <person name="Ohm R."/>
            <person name="Nagy I."/>
            <person name="Pangilinan J."/>
            <person name="Yan J."/>
            <person name="Xiong Y."/>
            <person name="Grigoriev I.V."/>
            <person name="Hibbett D.S."/>
            <person name="Nagy L.G."/>
        </authorList>
    </citation>
    <scope>NUCLEOTIDE SEQUENCE [LARGE SCALE GENOMIC DNA]</scope>
    <source>
        <strain evidence="2 3">SZMC22713</strain>
    </source>
</reference>
<feature type="compositionally biased region" description="Basic and acidic residues" evidence="1">
    <location>
        <begin position="668"/>
        <end position="692"/>
    </location>
</feature>
<dbReference type="OrthoDB" id="432953at2759"/>
<feature type="compositionally biased region" description="Polar residues" evidence="1">
    <location>
        <begin position="735"/>
        <end position="751"/>
    </location>
</feature>
<dbReference type="Proteomes" id="UP000294933">
    <property type="component" value="Unassembled WGS sequence"/>
</dbReference>
<dbReference type="EMBL" id="ML170159">
    <property type="protein sequence ID" value="TDL27208.1"/>
    <property type="molecule type" value="Genomic_DNA"/>
</dbReference>
<dbReference type="AlphaFoldDB" id="A0A4Y7QIY4"/>
<proteinExistence type="predicted"/>
<protein>
    <recommendedName>
        <fullName evidence="4">High-temperature-induced dauer-formation protein</fullName>
    </recommendedName>
</protein>
<dbReference type="Pfam" id="PF12722">
    <property type="entry name" value="Hid1"/>
    <property type="match status" value="2"/>
</dbReference>
<dbReference type="PANTHER" id="PTHR21575:SF12">
    <property type="entry name" value="PROTEIN HID1"/>
    <property type="match status" value="1"/>
</dbReference>
<gene>
    <name evidence="2" type="ORF">BD410DRAFT_835524</name>
</gene>
<evidence type="ECO:0000313" key="3">
    <source>
        <dbReference type="Proteomes" id="UP000294933"/>
    </source>
</evidence>
<feature type="compositionally biased region" description="Polar residues" evidence="1">
    <location>
        <begin position="705"/>
        <end position="717"/>
    </location>
</feature>
<evidence type="ECO:0008006" key="4">
    <source>
        <dbReference type="Google" id="ProtNLM"/>
    </source>
</evidence>
<feature type="compositionally biased region" description="Acidic residues" evidence="1">
    <location>
        <begin position="184"/>
        <end position="193"/>
    </location>
</feature>
<keyword evidence="3" id="KW-1185">Reference proteome</keyword>
<feature type="region of interest" description="Disordered" evidence="1">
    <location>
        <begin position="184"/>
        <end position="206"/>
    </location>
</feature>
<dbReference type="GO" id="GO:0005797">
    <property type="term" value="C:Golgi medial cisterna"/>
    <property type="evidence" value="ECO:0007669"/>
    <property type="project" value="TreeGrafter"/>
</dbReference>
<dbReference type="PANTHER" id="PTHR21575">
    <property type="entry name" value="PROTEIN HID1"/>
    <property type="match status" value="1"/>
</dbReference>
<accession>A0A4Y7QIY4</accession>
<dbReference type="GO" id="GO:0016020">
    <property type="term" value="C:membrane"/>
    <property type="evidence" value="ECO:0007669"/>
    <property type="project" value="TreeGrafter"/>
</dbReference>
<sequence>MFSNLPKLTAPFGLLGDNAKLAFRTQPSGIRKLSEVKNISDTDTYWDQYVLLFDSPSDVFSLISSQDIRHAIVESPKNVATLVRVLSQRLFTLLLDHTFPTAPASSVASYATNFLKNMPVPGSTSTAERNTTKEALNCLRVLQRVLPVVFEAEYAEFEQALLWTQGEAKDAVVAEDGQQSQFVIEDDEDDDLEAQQSPRATARTGETRMLPSLAERLLRTTIDLLFCCGFTLPSRIQVDHHKINYVIWEKGVGSTVDPSPSNAHDSNKVEVLRFLLVLLSRQIYVSPSSLLSTPSPYTLNFVQKSHRRHVLTVLCSLLNTAMNSSHQSTGVVAVAGKLPYNHLMFKGEDPRVTLVGICLQVLSVLLDFQSGSAGDVVSNSVDPPATAPTSKTNAFRYFLAKLHRPADFEFILDGLLGILQQHMWSINNLLPGSQKPVPHILETIVFFWKVVELNKKFRSYVLDSDKGSDMLAYLLCYGMDVKDKPQQHGLCRALSYIIQTLSAERAFGEKLSSPIRLQLPAKWSSGGTVGDFMINSIYSIVATTSGQLNSLYPALIIALSNSAPFFKHLTVVASNRLVQLFAAFSSPSFLLSDEGHPRLLFFMTEVFNGIILHHLDENPNLAYAVLRSHKTFEDMGTFTLARGLREIRRIQKAKEELAQKKSQGSAVTKDDPPDGQPEHPHEEKARLLRSETRGSLSHAGRESQEQLQHAASPPNVESSEDPVQSDENAPVPIVTSPTASETQLPSGTPAANLSEKARGKMRQRQRSMSLDTTSSLERIAAAGIGRNGFVPTQEWVTSWQQGLPLDPILLTISELLPKIHELQASLNKANTTPAIIDFLRSSSLQHVLPPHGPWIPRRFQWTDSSIIWLSSLIWGEIYVRGMTPLGIWNFTNVRLFYVKHTQSQQRQISEAVSNVVGGLPGLGGFLGRSNLAGQNTPPRTPR</sequence>
<dbReference type="VEuPathDB" id="FungiDB:BD410DRAFT_835524"/>
<evidence type="ECO:0000256" key="1">
    <source>
        <dbReference type="SAM" id="MobiDB-lite"/>
    </source>
</evidence>